<keyword evidence="3" id="KW-1185">Reference proteome</keyword>
<dbReference type="Gene3D" id="3.10.10.10">
    <property type="entry name" value="HIV Type 1 Reverse Transcriptase, subunit A, domain 1"/>
    <property type="match status" value="1"/>
</dbReference>
<dbReference type="Pfam" id="PF00078">
    <property type="entry name" value="RVT_1"/>
    <property type="match status" value="1"/>
</dbReference>
<proteinExistence type="predicted"/>
<dbReference type="InterPro" id="IPR043128">
    <property type="entry name" value="Rev_trsase/Diguanyl_cyclase"/>
</dbReference>
<dbReference type="InterPro" id="IPR053134">
    <property type="entry name" value="RNA-dir_DNA_polymerase"/>
</dbReference>
<dbReference type="InterPro" id="IPR000477">
    <property type="entry name" value="RT_dom"/>
</dbReference>
<feature type="domain" description="Reverse transcriptase" evidence="1">
    <location>
        <begin position="103"/>
        <end position="282"/>
    </location>
</feature>
<evidence type="ECO:0000313" key="3">
    <source>
        <dbReference type="Proteomes" id="UP000265515"/>
    </source>
</evidence>
<dbReference type="OrthoDB" id="1734625at2759"/>
<dbReference type="PANTHER" id="PTHR24559:SF444">
    <property type="entry name" value="REVERSE TRANSCRIPTASE DOMAIN-CONTAINING PROTEIN"/>
    <property type="match status" value="1"/>
</dbReference>
<dbReference type="Proteomes" id="UP000265515">
    <property type="component" value="Unassembled WGS sequence"/>
</dbReference>
<dbReference type="Gramene" id="GBG69712">
    <property type="protein sequence ID" value="GBG69712"/>
    <property type="gene ID" value="CBR_g4543"/>
</dbReference>
<dbReference type="EMBL" id="BFEA01000119">
    <property type="protein sequence ID" value="GBG69712.1"/>
    <property type="molecule type" value="Genomic_DNA"/>
</dbReference>
<organism evidence="2 3">
    <name type="scientific">Chara braunii</name>
    <name type="common">Braun's stonewort</name>
    <dbReference type="NCBI Taxonomy" id="69332"/>
    <lineage>
        <taxon>Eukaryota</taxon>
        <taxon>Viridiplantae</taxon>
        <taxon>Streptophyta</taxon>
        <taxon>Charophyceae</taxon>
        <taxon>Charales</taxon>
        <taxon>Characeae</taxon>
        <taxon>Chara</taxon>
    </lineage>
</organism>
<comment type="caution">
    <text evidence="2">The sequence shown here is derived from an EMBL/GenBank/DDBJ whole genome shotgun (WGS) entry which is preliminary data.</text>
</comment>
<dbReference type="SUPFAM" id="SSF56672">
    <property type="entry name" value="DNA/RNA polymerases"/>
    <property type="match status" value="1"/>
</dbReference>
<sequence>MAELRNYLHAAVPTPVMEDGVAVVDLREYIAKIDREYATQRYDNINAPLLYVRIQIGKATSSALIDCGATCNYISQDFMMRASLGPRSEEELEVLRAQLDDLIDKGWIRPSCSPYSAPVLFVRKKNKELRLRIDYRKLNAQTIKKVGPLRRIDDLLERLGGAKYFSKLDLKAGYHQFEIHARDRYKTAFKTRYGHFEWVVMPFGLMNAPATFQAAMTTEFRDMLDRFVLIYLDDILVYSRTLDEHIMHLRAVLDRLRTAKYKVNRAKCEFVQQELKYLGHFVTPQGIRPRADKIKAIQNCSV</sequence>
<dbReference type="PANTHER" id="PTHR24559">
    <property type="entry name" value="TRANSPOSON TY3-I GAG-POL POLYPROTEIN"/>
    <property type="match status" value="1"/>
</dbReference>
<accession>A0A388KI43</accession>
<dbReference type="InterPro" id="IPR043502">
    <property type="entry name" value="DNA/RNA_pol_sf"/>
</dbReference>
<evidence type="ECO:0000259" key="1">
    <source>
        <dbReference type="PROSITE" id="PS50878"/>
    </source>
</evidence>
<protein>
    <recommendedName>
        <fullName evidence="1">Reverse transcriptase domain-containing protein</fullName>
    </recommendedName>
</protein>
<gene>
    <name evidence="2" type="ORF">CBR_g4543</name>
</gene>
<name>A0A388KI43_CHABU</name>
<reference evidence="2 3" key="1">
    <citation type="journal article" date="2018" name="Cell">
        <title>The Chara Genome: Secondary Complexity and Implications for Plant Terrestrialization.</title>
        <authorList>
            <person name="Nishiyama T."/>
            <person name="Sakayama H."/>
            <person name="Vries J.D."/>
            <person name="Buschmann H."/>
            <person name="Saint-Marcoux D."/>
            <person name="Ullrich K.K."/>
            <person name="Haas F.B."/>
            <person name="Vanderstraeten L."/>
            <person name="Becker D."/>
            <person name="Lang D."/>
            <person name="Vosolsobe S."/>
            <person name="Rombauts S."/>
            <person name="Wilhelmsson P.K.I."/>
            <person name="Janitza P."/>
            <person name="Kern R."/>
            <person name="Heyl A."/>
            <person name="Rumpler F."/>
            <person name="Villalobos L.I.A.C."/>
            <person name="Clay J.M."/>
            <person name="Skokan R."/>
            <person name="Toyoda A."/>
            <person name="Suzuki Y."/>
            <person name="Kagoshima H."/>
            <person name="Schijlen E."/>
            <person name="Tajeshwar N."/>
            <person name="Catarino B."/>
            <person name="Hetherington A.J."/>
            <person name="Saltykova A."/>
            <person name="Bonnot C."/>
            <person name="Breuninger H."/>
            <person name="Symeonidi A."/>
            <person name="Radhakrishnan G.V."/>
            <person name="Van Nieuwerburgh F."/>
            <person name="Deforce D."/>
            <person name="Chang C."/>
            <person name="Karol K.G."/>
            <person name="Hedrich R."/>
            <person name="Ulvskov P."/>
            <person name="Glockner G."/>
            <person name="Delwiche C.F."/>
            <person name="Petrasek J."/>
            <person name="Van de Peer Y."/>
            <person name="Friml J."/>
            <person name="Beilby M."/>
            <person name="Dolan L."/>
            <person name="Kohara Y."/>
            <person name="Sugano S."/>
            <person name="Fujiyama A."/>
            <person name="Delaux P.-M."/>
            <person name="Quint M."/>
            <person name="TheiBen G."/>
            <person name="Hagemann M."/>
            <person name="Harholt J."/>
            <person name="Dunand C."/>
            <person name="Zachgo S."/>
            <person name="Langdale J."/>
            <person name="Maumus F."/>
            <person name="Straeten D.V.D."/>
            <person name="Gould S.B."/>
            <person name="Rensing S.A."/>
        </authorList>
    </citation>
    <scope>NUCLEOTIDE SEQUENCE [LARGE SCALE GENOMIC DNA]</scope>
    <source>
        <strain evidence="2 3">S276</strain>
    </source>
</reference>
<dbReference type="Gene3D" id="3.30.70.270">
    <property type="match status" value="1"/>
</dbReference>
<dbReference type="AlphaFoldDB" id="A0A388KI43"/>
<evidence type="ECO:0000313" key="2">
    <source>
        <dbReference type="EMBL" id="GBG69712.1"/>
    </source>
</evidence>
<dbReference type="CDD" id="cd01647">
    <property type="entry name" value="RT_LTR"/>
    <property type="match status" value="1"/>
</dbReference>
<dbReference type="PROSITE" id="PS50878">
    <property type="entry name" value="RT_POL"/>
    <property type="match status" value="1"/>
</dbReference>